<protein>
    <submittedName>
        <fullName evidence="5">Hydrogenase expression protein</fullName>
    </submittedName>
</protein>
<keyword evidence="6" id="KW-1185">Reference proteome</keyword>
<evidence type="ECO:0000313" key="6">
    <source>
        <dbReference type="Proteomes" id="UP000234343"/>
    </source>
</evidence>
<dbReference type="PROSITE" id="PS51683">
    <property type="entry name" value="SAM_OMT_II"/>
    <property type="match status" value="1"/>
</dbReference>
<dbReference type="InterPro" id="IPR001077">
    <property type="entry name" value="COMT_C"/>
</dbReference>
<evidence type="ECO:0000259" key="4">
    <source>
        <dbReference type="Pfam" id="PF00891"/>
    </source>
</evidence>
<evidence type="ECO:0000313" key="5">
    <source>
        <dbReference type="EMBL" id="AUH72001.1"/>
    </source>
</evidence>
<name>A0A2H5FKB1_9GAMM</name>
<dbReference type="InterPro" id="IPR016461">
    <property type="entry name" value="COMT-like"/>
</dbReference>
<dbReference type="AlphaFoldDB" id="A0A2H5FKB1"/>
<dbReference type="Pfam" id="PF00891">
    <property type="entry name" value="Methyltransf_2"/>
    <property type="match status" value="1"/>
</dbReference>
<feature type="domain" description="O-methyltransferase C-terminal" evidence="4">
    <location>
        <begin position="190"/>
        <end position="352"/>
    </location>
</feature>
<keyword evidence="1" id="KW-0489">Methyltransferase</keyword>
<dbReference type="PANTHER" id="PTHR11746">
    <property type="entry name" value="O-METHYLTRANSFERASE"/>
    <property type="match status" value="1"/>
</dbReference>
<evidence type="ECO:0000256" key="1">
    <source>
        <dbReference type="ARBA" id="ARBA00022603"/>
    </source>
</evidence>
<keyword evidence="2" id="KW-0808">Transferase</keyword>
<dbReference type="InterPro" id="IPR029063">
    <property type="entry name" value="SAM-dependent_MTases_sf"/>
</dbReference>
<accession>A0A2H5FKB1</accession>
<dbReference type="Proteomes" id="UP000234343">
    <property type="component" value="Chromosome"/>
</dbReference>
<evidence type="ECO:0000256" key="2">
    <source>
        <dbReference type="ARBA" id="ARBA00022679"/>
    </source>
</evidence>
<dbReference type="EMBL" id="CP025491">
    <property type="protein sequence ID" value="AUH72001.1"/>
    <property type="molecule type" value="Genomic_DNA"/>
</dbReference>
<dbReference type="RefSeq" id="WP_101899661.1">
    <property type="nucleotide sequence ID" value="NZ_CP025491.2"/>
</dbReference>
<evidence type="ECO:0000256" key="3">
    <source>
        <dbReference type="ARBA" id="ARBA00022691"/>
    </source>
</evidence>
<dbReference type="GO" id="GO:0008171">
    <property type="term" value="F:O-methyltransferase activity"/>
    <property type="evidence" value="ECO:0007669"/>
    <property type="project" value="InterPro"/>
</dbReference>
<proteinExistence type="predicted"/>
<organism evidence="5 6">
    <name type="scientific">Legionella sainthelensi</name>
    <dbReference type="NCBI Taxonomy" id="28087"/>
    <lineage>
        <taxon>Bacteria</taxon>
        <taxon>Pseudomonadati</taxon>
        <taxon>Pseudomonadota</taxon>
        <taxon>Gammaproteobacteria</taxon>
        <taxon>Legionellales</taxon>
        <taxon>Legionellaceae</taxon>
        <taxon>Legionella</taxon>
    </lineage>
</organism>
<dbReference type="SUPFAM" id="SSF53335">
    <property type="entry name" value="S-adenosyl-L-methionine-dependent methyltransferases"/>
    <property type="match status" value="1"/>
</dbReference>
<dbReference type="Gene3D" id="3.40.50.150">
    <property type="entry name" value="Vaccinia Virus protein VP39"/>
    <property type="match status" value="1"/>
</dbReference>
<reference evidence="5 6" key="1">
    <citation type="submission" date="2017-12" db="EMBL/GenBank/DDBJ databases">
        <title>Legionella sainthelensi LA01-117, whole genome sequence of a clinical isolate from New Zealand.</title>
        <authorList>
            <person name="Cree S.L."/>
            <person name="Slow S."/>
            <person name="Kennedy M.A."/>
            <person name="Murdoch D.R."/>
            <person name="Biggs P.J."/>
            <person name="Anderson T."/>
        </authorList>
    </citation>
    <scope>NUCLEOTIDE SEQUENCE [LARGE SCALE GENOMIC DNA]</scope>
    <source>
        <strain evidence="5 6">LA01-117</strain>
    </source>
</reference>
<gene>
    <name evidence="5" type="ORF">CAB17_07930</name>
</gene>
<dbReference type="GO" id="GO:0032259">
    <property type="term" value="P:methylation"/>
    <property type="evidence" value="ECO:0007669"/>
    <property type="project" value="UniProtKB-KW"/>
</dbReference>
<sequence length="376" mass="44100">MKTIMSWLKNTFSKSSAKEHHDTHTYLIAQNDTEEQKNLEHRINFYENYFSLIASGARLKLVEAMFNLNLFALFEKNEFVLEQEIIEKLGLMPIRAKKWLHLLSCEYFLIKNEINGEPAYKLTDEFYQLMRSHHWWNMQFFFNSWNVAAEESLTDVLRYGKVKTSVSWPPKKDTEVVWLEDWMMQTAEQPIRCILDHINFKKVSALLDVGGGDGTMACAFVTEHPHLKAAVYNLPKSAVMARKTINDKNLSNQVSVIEGDFIKEDNFPKGFDLILFTRVLFDWNEQVDRKLLTMAFQALPKNGLVGICEFYKEENNDRCLSAEYRYIFHDDFTPHVMKTTEDYRRMLTEIGFTIIRENRDEKPAFSYCSLILAQKA</sequence>
<keyword evidence="3" id="KW-0949">S-adenosyl-L-methionine</keyword>
<dbReference type="CDD" id="cd02440">
    <property type="entry name" value="AdoMet_MTases"/>
    <property type="match status" value="1"/>
</dbReference>
<dbReference type="KEGG" id="lsh:CAB17_07930"/>